<dbReference type="EMBL" id="BART01023695">
    <property type="protein sequence ID" value="GAG95648.1"/>
    <property type="molecule type" value="Genomic_DNA"/>
</dbReference>
<comment type="caution">
    <text evidence="1">The sequence shown here is derived from an EMBL/GenBank/DDBJ whole genome shotgun (WGS) entry which is preliminary data.</text>
</comment>
<sequence>MSYATLLVNSASVWRFTEGIPPDIYGNPTKTWAGVLLPDDLRDIPCRIMP</sequence>
<name>X1CH94_9ZZZZ</name>
<dbReference type="AlphaFoldDB" id="X1CH94"/>
<organism evidence="1">
    <name type="scientific">marine sediment metagenome</name>
    <dbReference type="NCBI Taxonomy" id="412755"/>
    <lineage>
        <taxon>unclassified sequences</taxon>
        <taxon>metagenomes</taxon>
        <taxon>ecological metagenomes</taxon>
    </lineage>
</organism>
<proteinExistence type="predicted"/>
<feature type="non-terminal residue" evidence="1">
    <location>
        <position position="50"/>
    </location>
</feature>
<evidence type="ECO:0000313" key="1">
    <source>
        <dbReference type="EMBL" id="GAG95648.1"/>
    </source>
</evidence>
<reference evidence="1" key="1">
    <citation type="journal article" date="2014" name="Front. Microbiol.">
        <title>High frequency of phylogenetically diverse reductive dehalogenase-homologous genes in deep subseafloor sedimentary metagenomes.</title>
        <authorList>
            <person name="Kawai M."/>
            <person name="Futagami T."/>
            <person name="Toyoda A."/>
            <person name="Takaki Y."/>
            <person name="Nishi S."/>
            <person name="Hori S."/>
            <person name="Arai W."/>
            <person name="Tsubouchi T."/>
            <person name="Morono Y."/>
            <person name="Uchiyama I."/>
            <person name="Ito T."/>
            <person name="Fujiyama A."/>
            <person name="Inagaki F."/>
            <person name="Takami H."/>
        </authorList>
    </citation>
    <scope>NUCLEOTIDE SEQUENCE</scope>
    <source>
        <strain evidence="1">Expedition CK06-06</strain>
    </source>
</reference>
<protein>
    <submittedName>
        <fullName evidence="1">Uncharacterized protein</fullName>
    </submittedName>
</protein>
<accession>X1CH94</accession>
<gene>
    <name evidence="1" type="ORF">S01H4_43033</name>
</gene>